<dbReference type="PROSITE" id="PS00076">
    <property type="entry name" value="PYRIDINE_REDOX_1"/>
    <property type="match status" value="1"/>
</dbReference>
<dbReference type="GO" id="GO:0045454">
    <property type="term" value="P:cell redox homeostasis"/>
    <property type="evidence" value="ECO:0007669"/>
    <property type="project" value="InterPro"/>
</dbReference>
<evidence type="ECO:0000256" key="4">
    <source>
        <dbReference type="ARBA" id="ARBA00022827"/>
    </source>
</evidence>
<keyword evidence="3 11" id="KW-0285">Flavoprotein</keyword>
<evidence type="ECO:0000256" key="1">
    <source>
        <dbReference type="ARBA" id="ARBA00007532"/>
    </source>
</evidence>
<keyword evidence="7 11" id="KW-0676">Redox-active center</keyword>
<dbReference type="SUPFAM" id="SSF55424">
    <property type="entry name" value="FAD/NAD-linked reductases, dimerisation (C-terminal) domain"/>
    <property type="match status" value="1"/>
</dbReference>
<dbReference type="InterPro" id="IPR001100">
    <property type="entry name" value="Pyr_nuc-diS_OxRdtase"/>
</dbReference>
<feature type="domain" description="FAD/NAD(P)-binding" evidence="13">
    <location>
        <begin position="4"/>
        <end position="317"/>
    </location>
</feature>
<feature type="domain" description="Pyridine nucleotide-disulphide oxidoreductase dimerisation" evidence="12">
    <location>
        <begin position="338"/>
        <end position="448"/>
    </location>
</feature>
<evidence type="ECO:0000256" key="5">
    <source>
        <dbReference type="ARBA" id="ARBA00023002"/>
    </source>
</evidence>
<dbReference type="AlphaFoldDB" id="A0A430AFZ4"/>
<dbReference type="PRINTS" id="PR00411">
    <property type="entry name" value="PNDRDTASEI"/>
</dbReference>
<comment type="subunit">
    <text evidence="2">Homodimer.</text>
</comment>
<dbReference type="EMBL" id="NGJZ01000003">
    <property type="protein sequence ID" value="RSU06656.1"/>
    <property type="molecule type" value="Genomic_DNA"/>
</dbReference>
<dbReference type="PANTHER" id="PTHR42737:SF2">
    <property type="entry name" value="GLUTATHIONE REDUCTASE"/>
    <property type="match status" value="1"/>
</dbReference>
<dbReference type="GO" id="GO:0050660">
    <property type="term" value="F:flavin adenine dinucleotide binding"/>
    <property type="evidence" value="ECO:0007669"/>
    <property type="project" value="InterPro"/>
</dbReference>
<dbReference type="FunFam" id="3.30.390.30:FF:000003">
    <property type="entry name" value="Glutathione reductase"/>
    <property type="match status" value="1"/>
</dbReference>
<dbReference type="InterPro" id="IPR036188">
    <property type="entry name" value="FAD/NAD-bd_sf"/>
</dbReference>
<evidence type="ECO:0000259" key="12">
    <source>
        <dbReference type="Pfam" id="PF02852"/>
    </source>
</evidence>
<keyword evidence="9" id="KW-0520">NAD</keyword>
<dbReference type="NCBIfam" id="TIGR01421">
    <property type="entry name" value="gluta_reduc_1"/>
    <property type="match status" value="1"/>
</dbReference>
<feature type="binding site" evidence="9">
    <location>
        <position position="302"/>
    </location>
    <ligand>
        <name>FAD</name>
        <dbReference type="ChEBI" id="CHEBI:57692"/>
    </ligand>
</feature>
<dbReference type="FunFam" id="3.50.50.60:FF:000235">
    <property type="entry name" value="Glutathione reductase"/>
    <property type="match status" value="1"/>
</dbReference>
<dbReference type="GO" id="GO:0050661">
    <property type="term" value="F:NADP binding"/>
    <property type="evidence" value="ECO:0007669"/>
    <property type="project" value="InterPro"/>
</dbReference>
<dbReference type="InterPro" id="IPR016156">
    <property type="entry name" value="FAD/NAD-linked_Rdtase_dimer_sf"/>
</dbReference>
<keyword evidence="6" id="KW-1015">Disulfide bond</keyword>
<dbReference type="InterPro" id="IPR006322">
    <property type="entry name" value="Glutathione_Rdtase_euk/bac"/>
</dbReference>
<dbReference type="GO" id="GO:0034599">
    <property type="term" value="P:cellular response to oxidative stress"/>
    <property type="evidence" value="ECO:0007669"/>
    <property type="project" value="TreeGrafter"/>
</dbReference>
<feature type="disulfide bond" description="Redox-active" evidence="10">
    <location>
        <begin position="41"/>
        <end position="46"/>
    </location>
</feature>
<dbReference type="InterPro" id="IPR004099">
    <property type="entry name" value="Pyr_nucl-diS_OxRdtase_dimer"/>
</dbReference>
<dbReference type="RefSeq" id="WP_126826402.1">
    <property type="nucleotide sequence ID" value="NZ_JBHLWU010000001.1"/>
</dbReference>
<keyword evidence="5 11" id="KW-0560">Oxidoreductase</keyword>
<evidence type="ECO:0000313" key="15">
    <source>
        <dbReference type="Proteomes" id="UP000288669"/>
    </source>
</evidence>
<evidence type="ECO:0000256" key="2">
    <source>
        <dbReference type="ARBA" id="ARBA00011738"/>
    </source>
</evidence>
<dbReference type="Gene3D" id="3.30.390.30">
    <property type="match status" value="1"/>
</dbReference>
<organism evidence="14 15">
    <name type="scientific">Vagococcus entomophilus</name>
    <dbReference type="NCBI Taxonomy" id="1160095"/>
    <lineage>
        <taxon>Bacteria</taxon>
        <taxon>Bacillati</taxon>
        <taxon>Bacillota</taxon>
        <taxon>Bacilli</taxon>
        <taxon>Lactobacillales</taxon>
        <taxon>Enterococcaceae</taxon>
        <taxon>Vagococcus</taxon>
    </lineage>
</organism>
<evidence type="ECO:0000259" key="13">
    <source>
        <dbReference type="Pfam" id="PF07992"/>
    </source>
</evidence>
<evidence type="ECO:0000256" key="3">
    <source>
        <dbReference type="ARBA" id="ARBA00022630"/>
    </source>
</evidence>
<feature type="binding site" evidence="9">
    <location>
        <position position="50"/>
    </location>
    <ligand>
        <name>FAD</name>
        <dbReference type="ChEBI" id="CHEBI:57692"/>
    </ligand>
</feature>
<accession>A0A430AFZ4</accession>
<protein>
    <submittedName>
        <fullName evidence="14">Glutathione-disulfide reductase</fullName>
    </submittedName>
</protein>
<dbReference type="InterPro" id="IPR023753">
    <property type="entry name" value="FAD/NAD-binding_dom"/>
</dbReference>
<dbReference type="PANTHER" id="PTHR42737">
    <property type="entry name" value="GLUTATHIONE REDUCTASE"/>
    <property type="match status" value="1"/>
</dbReference>
<dbReference type="InterPro" id="IPR012999">
    <property type="entry name" value="Pyr_OxRdtase_I_AS"/>
</dbReference>
<dbReference type="Proteomes" id="UP000288669">
    <property type="component" value="Unassembled WGS sequence"/>
</dbReference>
<feature type="active site" description="Proton acceptor" evidence="8">
    <location>
        <position position="438"/>
    </location>
</feature>
<evidence type="ECO:0000256" key="9">
    <source>
        <dbReference type="PIRSR" id="PIRSR000350-3"/>
    </source>
</evidence>
<keyword evidence="9" id="KW-0547">Nucleotide-binding</keyword>
<dbReference type="PIRSF" id="PIRSF000350">
    <property type="entry name" value="Mercury_reductase_MerA"/>
    <property type="match status" value="1"/>
</dbReference>
<feature type="binding site" evidence="9">
    <location>
        <position position="261"/>
    </location>
    <ligand>
        <name>NAD(+)</name>
        <dbReference type="ChEBI" id="CHEBI:57540"/>
    </ligand>
</feature>
<dbReference type="GO" id="GO:0006749">
    <property type="term" value="P:glutathione metabolic process"/>
    <property type="evidence" value="ECO:0007669"/>
    <property type="project" value="InterPro"/>
</dbReference>
<sequence length="449" mass="48737">MEKYDYIVLGGGSGGIASANRAAMRGAKVALIEGKEIGGTCVNVGCVPKKVMWSAASLKSSIENESSGFGLDIQVENFDFKQLVENRQAYIERLHGAYYHGLDSNHVTVVKGYGQFVDSRTIEVEEKKYQAPHILIATGGRPMILEIPGAEYGIDSDGFFALEKLPKSVAVIGAGYIAVEIAGVLNQLGVKTQLLYRKETVLRSFDGMISKALVEEYQQQGIHLHANFVPEKIDKAADGSLEVLAESGEKVAVEQVIWAVGRKPNTENIGLSNTNVHCDSKGMIRVDKYQNTTESGIYAVGDVIGKIDLTPVAIAAGRRLSERLFNGQTDAYLDYHTVPTVVFSHPTIGTVGLTEEAAKEKYGAEQLKIYTSKFTPMQYALAQNKQACEMKLVCVGKEEKIVGLHGIGLGMDEMLQGFAVAIKMGATKKDFDDTVAIHPTGAEEFVTMR</sequence>
<dbReference type="Gene3D" id="3.50.50.60">
    <property type="entry name" value="FAD/NAD(P)-binding domain"/>
    <property type="match status" value="2"/>
</dbReference>
<dbReference type="SUPFAM" id="SSF51905">
    <property type="entry name" value="FAD/NAD(P)-binding domain"/>
    <property type="match status" value="1"/>
</dbReference>
<keyword evidence="15" id="KW-1185">Reference proteome</keyword>
<proteinExistence type="inferred from homology"/>
<evidence type="ECO:0000256" key="8">
    <source>
        <dbReference type="PIRSR" id="PIRSR000350-2"/>
    </source>
</evidence>
<dbReference type="PRINTS" id="PR00368">
    <property type="entry name" value="FADPNR"/>
</dbReference>
<dbReference type="OrthoDB" id="9800167at2"/>
<comment type="similarity">
    <text evidence="1 11">Belongs to the class-I pyridine nucleotide-disulfide oxidoreductase family.</text>
</comment>
<evidence type="ECO:0000313" key="14">
    <source>
        <dbReference type="EMBL" id="RSU06656.1"/>
    </source>
</evidence>
<feature type="binding site" evidence="9">
    <location>
        <begin position="173"/>
        <end position="180"/>
    </location>
    <ligand>
        <name>NAD(+)</name>
        <dbReference type="ChEBI" id="CHEBI:57540"/>
    </ligand>
</feature>
<dbReference type="GO" id="GO:0004362">
    <property type="term" value="F:glutathione-disulfide reductase (NADPH) activity"/>
    <property type="evidence" value="ECO:0007669"/>
    <property type="project" value="InterPro"/>
</dbReference>
<dbReference type="GO" id="GO:0005829">
    <property type="term" value="C:cytosol"/>
    <property type="evidence" value="ECO:0007669"/>
    <property type="project" value="TreeGrafter"/>
</dbReference>
<dbReference type="InterPro" id="IPR046952">
    <property type="entry name" value="GSHR/TRXR-like"/>
</dbReference>
<comment type="caution">
    <text evidence="14">The sequence shown here is derived from an EMBL/GenBank/DDBJ whole genome shotgun (WGS) entry which is preliminary data.</text>
</comment>
<evidence type="ECO:0000256" key="7">
    <source>
        <dbReference type="ARBA" id="ARBA00023284"/>
    </source>
</evidence>
<dbReference type="NCBIfam" id="NF004776">
    <property type="entry name" value="PRK06116.1"/>
    <property type="match status" value="1"/>
</dbReference>
<evidence type="ECO:0000256" key="10">
    <source>
        <dbReference type="PIRSR" id="PIRSR000350-4"/>
    </source>
</evidence>
<evidence type="ECO:0000256" key="6">
    <source>
        <dbReference type="ARBA" id="ARBA00023157"/>
    </source>
</evidence>
<comment type="cofactor">
    <cofactor evidence="9">
        <name>FAD</name>
        <dbReference type="ChEBI" id="CHEBI:57692"/>
    </cofactor>
    <text evidence="9">Binds 1 FAD per subunit.</text>
</comment>
<dbReference type="Pfam" id="PF02852">
    <property type="entry name" value="Pyr_redox_dim"/>
    <property type="match status" value="1"/>
</dbReference>
<dbReference type="Pfam" id="PF07992">
    <property type="entry name" value="Pyr_redox_2"/>
    <property type="match status" value="1"/>
</dbReference>
<evidence type="ECO:0000256" key="11">
    <source>
        <dbReference type="RuleBase" id="RU003691"/>
    </source>
</evidence>
<name>A0A430AFZ4_9ENTE</name>
<keyword evidence="4 9" id="KW-0274">FAD</keyword>
<feature type="binding site" evidence="9">
    <location>
        <position position="114"/>
    </location>
    <ligand>
        <name>FAD</name>
        <dbReference type="ChEBI" id="CHEBI:57692"/>
    </ligand>
</feature>
<reference evidence="14 15" key="1">
    <citation type="submission" date="2017-05" db="EMBL/GenBank/DDBJ databases">
        <title>Vagococcus spp. assemblies.</title>
        <authorList>
            <person name="Gulvik C.A."/>
        </authorList>
    </citation>
    <scope>NUCLEOTIDE SEQUENCE [LARGE SCALE GENOMIC DNA]</scope>
    <source>
        <strain evidence="14 15">DSM 24756</strain>
    </source>
</reference>
<gene>
    <name evidence="14" type="ORF">CBF30_10365</name>
</gene>